<dbReference type="AlphaFoldDB" id="A0A9W8S023"/>
<dbReference type="OrthoDB" id="5340195at2759"/>
<evidence type="ECO:0000313" key="2">
    <source>
        <dbReference type="Proteomes" id="UP001152049"/>
    </source>
</evidence>
<comment type="caution">
    <text evidence="1">The sequence shown here is derived from an EMBL/GenBank/DDBJ whole genome shotgun (WGS) entry which is preliminary data.</text>
</comment>
<name>A0A9W8S023_9HYPO</name>
<organism evidence="1 2">
    <name type="scientific">Fusarium torreyae</name>
    <dbReference type="NCBI Taxonomy" id="1237075"/>
    <lineage>
        <taxon>Eukaryota</taxon>
        <taxon>Fungi</taxon>
        <taxon>Dikarya</taxon>
        <taxon>Ascomycota</taxon>
        <taxon>Pezizomycotina</taxon>
        <taxon>Sordariomycetes</taxon>
        <taxon>Hypocreomycetidae</taxon>
        <taxon>Hypocreales</taxon>
        <taxon>Nectriaceae</taxon>
        <taxon>Fusarium</taxon>
    </lineage>
</organism>
<protein>
    <submittedName>
        <fullName evidence="1">Uncharacterized protein</fullName>
    </submittedName>
</protein>
<dbReference type="Proteomes" id="UP001152049">
    <property type="component" value="Unassembled WGS sequence"/>
</dbReference>
<evidence type="ECO:0000313" key="1">
    <source>
        <dbReference type="EMBL" id="KAJ4258218.1"/>
    </source>
</evidence>
<dbReference type="EMBL" id="JAOQAZ010000016">
    <property type="protein sequence ID" value="KAJ4258218.1"/>
    <property type="molecule type" value="Genomic_DNA"/>
</dbReference>
<proteinExistence type="predicted"/>
<keyword evidence="2" id="KW-1185">Reference proteome</keyword>
<gene>
    <name evidence="1" type="ORF">NW762_008366</name>
</gene>
<accession>A0A9W8S023</accession>
<sequence>MTRLETVDFVFTANSDIFSLLNWASIKKARIGTLLAVNCWLTPLFSWNQGRTCIVPFGACTLNFKNEEQIYWREPLQINGIYWSSMSLWNSKADAGSDFRNDTAEFD</sequence>
<reference evidence="1" key="1">
    <citation type="submission" date="2022-09" db="EMBL/GenBank/DDBJ databases">
        <title>Fusarium specimens isolated from Avocado Roots.</title>
        <authorList>
            <person name="Stajich J."/>
            <person name="Roper C."/>
            <person name="Heimlech-Rivalta G."/>
        </authorList>
    </citation>
    <scope>NUCLEOTIDE SEQUENCE</scope>
    <source>
        <strain evidence="1">CF00136</strain>
    </source>
</reference>